<comment type="caution">
    <text evidence="2">The sequence shown here is derived from an EMBL/GenBank/DDBJ whole genome shotgun (WGS) entry which is preliminary data.</text>
</comment>
<evidence type="ECO:0000313" key="3">
    <source>
        <dbReference type="Proteomes" id="UP000612349"/>
    </source>
</evidence>
<feature type="signal peptide" evidence="1">
    <location>
        <begin position="1"/>
        <end position="19"/>
    </location>
</feature>
<dbReference type="AlphaFoldDB" id="A0A917DWF8"/>
<protein>
    <recommendedName>
        <fullName evidence="4">Lipoprotein</fullName>
    </recommendedName>
</protein>
<dbReference type="PROSITE" id="PS51257">
    <property type="entry name" value="PROKAR_LIPOPROTEIN"/>
    <property type="match status" value="1"/>
</dbReference>
<keyword evidence="1" id="KW-0732">Signal</keyword>
<keyword evidence="3" id="KW-1185">Reference proteome</keyword>
<evidence type="ECO:0000256" key="1">
    <source>
        <dbReference type="SAM" id="SignalP"/>
    </source>
</evidence>
<name>A0A917DWF8_9SPHN</name>
<sequence length="122" mass="13661">MMKRAGLALSLGLVSVLLAGCQREARLETPAFFESKTGIPLCDRATVENVRIGEHDYETDFTYGVRLTLPGDCKARFFDALNKRLGGGCTPTSRCNFMDDNSWSYEIGKMQDRQLKFVLRAT</sequence>
<evidence type="ECO:0008006" key="4">
    <source>
        <dbReference type="Google" id="ProtNLM"/>
    </source>
</evidence>
<gene>
    <name evidence="2" type="ORF">GCM10010990_29740</name>
</gene>
<reference evidence="2" key="2">
    <citation type="submission" date="2020-09" db="EMBL/GenBank/DDBJ databases">
        <authorList>
            <person name="Sun Q."/>
            <person name="Zhou Y."/>
        </authorList>
    </citation>
    <scope>NUCLEOTIDE SEQUENCE</scope>
    <source>
        <strain evidence="2">CGMCC 1.15360</strain>
    </source>
</reference>
<dbReference type="EMBL" id="BMIP01000007">
    <property type="protein sequence ID" value="GGD78005.1"/>
    <property type="molecule type" value="Genomic_DNA"/>
</dbReference>
<reference evidence="2" key="1">
    <citation type="journal article" date="2014" name="Int. J. Syst. Evol. Microbiol.">
        <title>Complete genome sequence of Corynebacterium casei LMG S-19264T (=DSM 44701T), isolated from a smear-ripened cheese.</title>
        <authorList>
            <consortium name="US DOE Joint Genome Institute (JGI-PGF)"/>
            <person name="Walter F."/>
            <person name="Albersmeier A."/>
            <person name="Kalinowski J."/>
            <person name="Ruckert C."/>
        </authorList>
    </citation>
    <scope>NUCLEOTIDE SEQUENCE</scope>
    <source>
        <strain evidence="2">CGMCC 1.15360</strain>
    </source>
</reference>
<proteinExistence type="predicted"/>
<accession>A0A917DWF8</accession>
<dbReference type="Proteomes" id="UP000612349">
    <property type="component" value="Unassembled WGS sequence"/>
</dbReference>
<evidence type="ECO:0000313" key="2">
    <source>
        <dbReference type="EMBL" id="GGD78005.1"/>
    </source>
</evidence>
<feature type="chain" id="PRO_5036826901" description="Lipoprotein" evidence="1">
    <location>
        <begin position="20"/>
        <end position="122"/>
    </location>
</feature>
<organism evidence="2 3">
    <name type="scientific">Croceicoccus mobilis</name>
    <dbReference type="NCBI Taxonomy" id="1703339"/>
    <lineage>
        <taxon>Bacteria</taxon>
        <taxon>Pseudomonadati</taxon>
        <taxon>Pseudomonadota</taxon>
        <taxon>Alphaproteobacteria</taxon>
        <taxon>Sphingomonadales</taxon>
        <taxon>Erythrobacteraceae</taxon>
        <taxon>Croceicoccus</taxon>
    </lineage>
</organism>